<dbReference type="InterPro" id="IPR027039">
    <property type="entry name" value="Crtac1"/>
</dbReference>
<evidence type="ECO:0000259" key="3">
    <source>
        <dbReference type="Pfam" id="PF07593"/>
    </source>
</evidence>
<feature type="transmembrane region" description="Helical" evidence="2">
    <location>
        <begin position="21"/>
        <end position="43"/>
    </location>
</feature>
<keyword evidence="2" id="KW-0472">Membrane</keyword>
<keyword evidence="1" id="KW-0732">Signal</keyword>
<dbReference type="InterPro" id="IPR028994">
    <property type="entry name" value="Integrin_alpha_N"/>
</dbReference>
<dbReference type="Pfam" id="PF07593">
    <property type="entry name" value="UnbV_ASPIC"/>
    <property type="match status" value="1"/>
</dbReference>
<dbReference type="RefSeq" id="WP_095414299.1">
    <property type="nucleotide sequence ID" value="NZ_CP018477.1"/>
</dbReference>
<proteinExistence type="predicted"/>
<dbReference type="SUPFAM" id="SSF69318">
    <property type="entry name" value="Integrin alpha N-terminal domain"/>
    <property type="match status" value="1"/>
</dbReference>
<dbReference type="InterPro" id="IPR013517">
    <property type="entry name" value="FG-GAP"/>
</dbReference>
<evidence type="ECO:0000313" key="4">
    <source>
        <dbReference type="EMBL" id="ASV73796.1"/>
    </source>
</evidence>
<evidence type="ECO:0000256" key="2">
    <source>
        <dbReference type="SAM" id="Phobius"/>
    </source>
</evidence>
<keyword evidence="2" id="KW-0812">Transmembrane</keyword>
<protein>
    <submittedName>
        <fullName evidence="4">ASPIC/UnbV domain protein</fullName>
    </submittedName>
</protein>
<dbReference type="Gene3D" id="2.130.10.130">
    <property type="entry name" value="Integrin alpha, N-terminal"/>
    <property type="match status" value="1"/>
</dbReference>
<dbReference type="PANTHER" id="PTHR16026">
    <property type="entry name" value="CARTILAGE ACIDIC PROTEIN 1"/>
    <property type="match status" value="1"/>
</dbReference>
<keyword evidence="2" id="KW-1133">Transmembrane helix</keyword>
<dbReference type="KEGG" id="ttf:THTE_1194"/>
<dbReference type="PANTHER" id="PTHR16026:SF0">
    <property type="entry name" value="CARTILAGE ACIDIC PROTEIN 1"/>
    <property type="match status" value="1"/>
</dbReference>
<evidence type="ECO:0000256" key="1">
    <source>
        <dbReference type="ARBA" id="ARBA00022729"/>
    </source>
</evidence>
<dbReference type="Proteomes" id="UP000215086">
    <property type="component" value="Chromosome"/>
</dbReference>
<name>A0A286RCV3_9BACT</name>
<evidence type="ECO:0000313" key="5">
    <source>
        <dbReference type="Proteomes" id="UP000215086"/>
    </source>
</evidence>
<sequence length="615" mass="67733">MFVKYLWLMVNDQVNRKLWRSVPWVSSAMAAGGLVLAVVLSLWNPFSKPPETKPLVSIPQFRPAPPREPPVVIFHDVTQKTGVDYVHVSGAYGEKLLPETMGGGCAAFDYDNDGLCDILFVSGMPWPWKPVPSAYRGSLRLYKNLGNWRFREATEEAGLGGVHIYGMGVAVGDVDNDGWPDLFISAVGSNRFYRNKKGHFVDATEEAGLAGTDDAWSTAATFFDYDRDGYLDLFVGNYVKWSRELDLQQGFQLVGLGRAYGPPLSFGATFPYLYHNRGDGTFEDVSAKAGMHVRNPATGGPLAKTLGVRVVDVNDDGYPDLVVANDTVQNLLFLNQRDGTFAEMGLEKGIAFDSDGRARGAMGIDAAFYRNDPCLGVVIGNFANEMSALYVLDPQVALFTDEAVASGIGPLTRPDLTFATFFWDYDLDGRLDILSVNGHVEPEISRVQSTQHFAQPMRLFWNAGPEAAEEFIPVTASQVGKDFLEPLVGRGAAYADFDNDGDLDLVVTQIDRPARIFENSLASKRFLRLQLVGTKSNREGIGAWVEVHTEKAVLRRDVTRTRGYLSQVEPVVTVGLNGLGKVEKILILWPSGVVQTLSHWRENEPLTVEEPSDSQ</sequence>
<dbReference type="Pfam" id="PF13517">
    <property type="entry name" value="FG-GAP_3"/>
    <property type="match status" value="2"/>
</dbReference>
<keyword evidence="5" id="KW-1185">Reference proteome</keyword>
<feature type="domain" description="ASPIC/UnbV" evidence="3">
    <location>
        <begin position="540"/>
        <end position="605"/>
    </location>
</feature>
<dbReference type="InterPro" id="IPR011519">
    <property type="entry name" value="UnbV_ASPIC"/>
</dbReference>
<organism evidence="4 5">
    <name type="scientific">Thermogutta terrifontis</name>
    <dbReference type="NCBI Taxonomy" id="1331910"/>
    <lineage>
        <taxon>Bacteria</taxon>
        <taxon>Pseudomonadati</taxon>
        <taxon>Planctomycetota</taxon>
        <taxon>Planctomycetia</taxon>
        <taxon>Pirellulales</taxon>
        <taxon>Thermoguttaceae</taxon>
        <taxon>Thermogutta</taxon>
    </lineage>
</organism>
<reference evidence="4 5" key="1">
    <citation type="journal article" name="Front. Microbiol.">
        <title>Sugar Metabolism of the First Thermophilic Planctomycete Thermogutta terrifontis: Comparative Genomic and Transcriptomic Approaches.</title>
        <authorList>
            <person name="Elcheninov A.G."/>
            <person name="Menzel P."/>
            <person name="Gudbergsdottir S.R."/>
            <person name="Slesarev A.I."/>
            <person name="Kadnikov V.V."/>
            <person name="Krogh A."/>
            <person name="Bonch-Osmolovskaya E.A."/>
            <person name="Peng X."/>
            <person name="Kublanov I.V."/>
        </authorList>
    </citation>
    <scope>NUCLEOTIDE SEQUENCE [LARGE SCALE GENOMIC DNA]</scope>
    <source>
        <strain evidence="4 5">R1</strain>
    </source>
</reference>
<accession>A0A286RCV3</accession>
<dbReference type="AlphaFoldDB" id="A0A286RCV3"/>
<dbReference type="EMBL" id="CP018477">
    <property type="protein sequence ID" value="ASV73796.1"/>
    <property type="molecule type" value="Genomic_DNA"/>
</dbReference>
<dbReference type="OrthoDB" id="5287961at2"/>
<gene>
    <name evidence="4" type="ORF">THTE_1194</name>
</gene>